<protein>
    <submittedName>
        <fullName evidence="1">Uncharacterized protein</fullName>
    </submittedName>
</protein>
<evidence type="ECO:0000313" key="1">
    <source>
        <dbReference type="EMBL" id="GMS94415.1"/>
    </source>
</evidence>
<accession>A0AAV5TJ41</accession>
<reference evidence="1" key="1">
    <citation type="submission" date="2023-10" db="EMBL/GenBank/DDBJ databases">
        <title>Genome assembly of Pristionchus species.</title>
        <authorList>
            <person name="Yoshida K."/>
            <person name="Sommer R.J."/>
        </authorList>
    </citation>
    <scope>NUCLEOTIDE SEQUENCE</scope>
    <source>
        <strain evidence="1">RS0144</strain>
    </source>
</reference>
<evidence type="ECO:0000313" key="2">
    <source>
        <dbReference type="Proteomes" id="UP001432027"/>
    </source>
</evidence>
<organism evidence="1 2">
    <name type="scientific">Pristionchus entomophagus</name>
    <dbReference type="NCBI Taxonomy" id="358040"/>
    <lineage>
        <taxon>Eukaryota</taxon>
        <taxon>Metazoa</taxon>
        <taxon>Ecdysozoa</taxon>
        <taxon>Nematoda</taxon>
        <taxon>Chromadorea</taxon>
        <taxon>Rhabditida</taxon>
        <taxon>Rhabditina</taxon>
        <taxon>Diplogasteromorpha</taxon>
        <taxon>Diplogasteroidea</taxon>
        <taxon>Neodiplogasteridae</taxon>
        <taxon>Pristionchus</taxon>
    </lineage>
</organism>
<comment type="caution">
    <text evidence="1">The sequence shown here is derived from an EMBL/GenBank/DDBJ whole genome shotgun (WGS) entry which is preliminary data.</text>
</comment>
<dbReference type="Proteomes" id="UP001432027">
    <property type="component" value="Unassembled WGS sequence"/>
</dbReference>
<proteinExistence type="predicted"/>
<feature type="non-terminal residue" evidence="1">
    <location>
        <position position="98"/>
    </location>
</feature>
<sequence length="98" mass="10882">RVVSNEHQSVDPLMMLTRVISNEFRQVLHQLLDLIDSALGDLDEESHIDVEPEVGRRPMLITYGEFTEGSGPSTRTHAMVHEAGSTAMLADNAKSYCN</sequence>
<keyword evidence="2" id="KW-1185">Reference proteome</keyword>
<gene>
    <name evidence="1" type="ORF">PENTCL1PPCAC_16591</name>
</gene>
<dbReference type="EMBL" id="BTSX01000004">
    <property type="protein sequence ID" value="GMS94415.1"/>
    <property type="molecule type" value="Genomic_DNA"/>
</dbReference>
<feature type="non-terminal residue" evidence="1">
    <location>
        <position position="1"/>
    </location>
</feature>
<name>A0AAV5TJ41_9BILA</name>
<dbReference type="AlphaFoldDB" id="A0AAV5TJ41"/>